<dbReference type="RefSeq" id="WP_101178620.1">
    <property type="nucleotide sequence ID" value="NZ_PISE01000045.1"/>
</dbReference>
<dbReference type="OrthoDB" id="2887310at2"/>
<organism evidence="2 3">
    <name type="scientific">Niallia nealsonii</name>
    <dbReference type="NCBI Taxonomy" id="115979"/>
    <lineage>
        <taxon>Bacteria</taxon>
        <taxon>Bacillati</taxon>
        <taxon>Bacillota</taxon>
        <taxon>Bacilli</taxon>
        <taxon>Bacillales</taxon>
        <taxon>Bacillaceae</taxon>
        <taxon>Niallia</taxon>
    </lineage>
</organism>
<sequence>MSKSEEEYLLEQQPSDIKPFFEAPDKKILATGDMFRGPYMGISSDIDLNNPGQKLMTSEDKLEEDIKRGRI</sequence>
<keyword evidence="3" id="KW-1185">Reference proteome</keyword>
<accession>A0A2N0YY90</accession>
<feature type="compositionally biased region" description="Polar residues" evidence="1">
    <location>
        <begin position="46"/>
        <end position="56"/>
    </location>
</feature>
<dbReference type="AlphaFoldDB" id="A0A2N0YY90"/>
<name>A0A2N0YY90_9BACI</name>
<dbReference type="EMBL" id="PISE01000045">
    <property type="protein sequence ID" value="PKG22223.1"/>
    <property type="molecule type" value="Genomic_DNA"/>
</dbReference>
<feature type="region of interest" description="Disordered" evidence="1">
    <location>
        <begin position="46"/>
        <end position="71"/>
    </location>
</feature>
<protein>
    <submittedName>
        <fullName evidence="2">Uncharacterized protein</fullName>
    </submittedName>
</protein>
<feature type="compositionally biased region" description="Basic and acidic residues" evidence="1">
    <location>
        <begin position="57"/>
        <end position="71"/>
    </location>
</feature>
<gene>
    <name evidence="2" type="ORF">CWS01_18150</name>
</gene>
<dbReference type="Proteomes" id="UP000233375">
    <property type="component" value="Unassembled WGS sequence"/>
</dbReference>
<reference evidence="2 3" key="1">
    <citation type="journal article" date="2003" name="Int. J. Syst. Evol. Microbiol.">
        <title>Bacillus nealsonii sp. nov., isolated from a spacecraft-assembly facility, whose spores are gamma-radiation resistant.</title>
        <authorList>
            <person name="Venkateswaran K."/>
            <person name="Kempf M."/>
            <person name="Chen F."/>
            <person name="Satomi M."/>
            <person name="Nicholson W."/>
            <person name="Kern R."/>
        </authorList>
    </citation>
    <scope>NUCLEOTIDE SEQUENCE [LARGE SCALE GENOMIC DNA]</scope>
    <source>
        <strain evidence="2 3">FO-92</strain>
    </source>
</reference>
<proteinExistence type="predicted"/>
<evidence type="ECO:0000256" key="1">
    <source>
        <dbReference type="SAM" id="MobiDB-lite"/>
    </source>
</evidence>
<evidence type="ECO:0000313" key="2">
    <source>
        <dbReference type="EMBL" id="PKG22223.1"/>
    </source>
</evidence>
<evidence type="ECO:0000313" key="3">
    <source>
        <dbReference type="Proteomes" id="UP000233375"/>
    </source>
</evidence>
<comment type="caution">
    <text evidence="2">The sequence shown here is derived from an EMBL/GenBank/DDBJ whole genome shotgun (WGS) entry which is preliminary data.</text>
</comment>